<feature type="compositionally biased region" description="Polar residues" evidence="1">
    <location>
        <begin position="102"/>
        <end position="116"/>
    </location>
</feature>
<feature type="compositionally biased region" description="Low complexity" evidence="1">
    <location>
        <begin position="64"/>
        <end position="84"/>
    </location>
</feature>
<proteinExistence type="predicted"/>
<evidence type="ECO:0000313" key="3">
    <source>
        <dbReference type="Proteomes" id="UP000297245"/>
    </source>
</evidence>
<keyword evidence="3" id="KW-1185">Reference proteome</keyword>
<dbReference type="AlphaFoldDB" id="A0A4V4HFL0"/>
<feature type="compositionally biased region" description="Polar residues" evidence="1">
    <location>
        <begin position="35"/>
        <end position="49"/>
    </location>
</feature>
<dbReference type="Proteomes" id="UP000297245">
    <property type="component" value="Unassembled WGS sequence"/>
</dbReference>
<dbReference type="EMBL" id="ML179202">
    <property type="protein sequence ID" value="THU95325.1"/>
    <property type="molecule type" value="Genomic_DNA"/>
</dbReference>
<accession>A0A4V4HFL0</accession>
<protein>
    <submittedName>
        <fullName evidence="2">Uncharacterized protein</fullName>
    </submittedName>
</protein>
<reference evidence="2 3" key="1">
    <citation type="journal article" date="2019" name="Nat. Ecol. Evol.">
        <title>Megaphylogeny resolves global patterns of mushroom evolution.</title>
        <authorList>
            <person name="Varga T."/>
            <person name="Krizsan K."/>
            <person name="Foldi C."/>
            <person name="Dima B."/>
            <person name="Sanchez-Garcia M."/>
            <person name="Sanchez-Ramirez S."/>
            <person name="Szollosi G.J."/>
            <person name="Szarkandi J.G."/>
            <person name="Papp V."/>
            <person name="Albert L."/>
            <person name="Andreopoulos W."/>
            <person name="Angelini C."/>
            <person name="Antonin V."/>
            <person name="Barry K.W."/>
            <person name="Bougher N.L."/>
            <person name="Buchanan P."/>
            <person name="Buyck B."/>
            <person name="Bense V."/>
            <person name="Catcheside P."/>
            <person name="Chovatia M."/>
            <person name="Cooper J."/>
            <person name="Damon W."/>
            <person name="Desjardin D."/>
            <person name="Finy P."/>
            <person name="Geml J."/>
            <person name="Haridas S."/>
            <person name="Hughes K."/>
            <person name="Justo A."/>
            <person name="Karasinski D."/>
            <person name="Kautmanova I."/>
            <person name="Kiss B."/>
            <person name="Kocsube S."/>
            <person name="Kotiranta H."/>
            <person name="LaButti K.M."/>
            <person name="Lechner B.E."/>
            <person name="Liimatainen K."/>
            <person name="Lipzen A."/>
            <person name="Lukacs Z."/>
            <person name="Mihaltcheva S."/>
            <person name="Morgado L.N."/>
            <person name="Niskanen T."/>
            <person name="Noordeloos M.E."/>
            <person name="Ohm R.A."/>
            <person name="Ortiz-Santana B."/>
            <person name="Ovrebo C."/>
            <person name="Racz N."/>
            <person name="Riley R."/>
            <person name="Savchenko A."/>
            <person name="Shiryaev A."/>
            <person name="Soop K."/>
            <person name="Spirin V."/>
            <person name="Szebenyi C."/>
            <person name="Tomsovsky M."/>
            <person name="Tulloss R.E."/>
            <person name="Uehling J."/>
            <person name="Grigoriev I.V."/>
            <person name="Vagvolgyi C."/>
            <person name="Papp T."/>
            <person name="Martin F.M."/>
            <person name="Miettinen O."/>
            <person name="Hibbett D.S."/>
            <person name="Nagy L.G."/>
        </authorList>
    </citation>
    <scope>NUCLEOTIDE SEQUENCE [LARGE SCALE GENOMIC DNA]</scope>
    <source>
        <strain evidence="2 3">CBS 962.96</strain>
    </source>
</reference>
<evidence type="ECO:0000256" key="1">
    <source>
        <dbReference type="SAM" id="MobiDB-lite"/>
    </source>
</evidence>
<organism evidence="2 3">
    <name type="scientific">Dendrothele bispora (strain CBS 962.96)</name>
    <dbReference type="NCBI Taxonomy" id="1314807"/>
    <lineage>
        <taxon>Eukaryota</taxon>
        <taxon>Fungi</taxon>
        <taxon>Dikarya</taxon>
        <taxon>Basidiomycota</taxon>
        <taxon>Agaricomycotina</taxon>
        <taxon>Agaricomycetes</taxon>
        <taxon>Agaricomycetidae</taxon>
        <taxon>Agaricales</taxon>
        <taxon>Agaricales incertae sedis</taxon>
        <taxon>Dendrothele</taxon>
    </lineage>
</organism>
<sequence length="137" mass="14142">MSLDRTGSDGNNSGTAGLAPGESPQAPVSRDNDKCSNTAQNRPHSTVSSNREEPQGTSMPIPPGLSASASASAPDSAPASPSAHESSRQHNTTSSDHESANDQEQVNSTGGFTQAARQKRPKKHPLLGQRQAPFAGN</sequence>
<gene>
    <name evidence="2" type="ORF">K435DRAFT_798206</name>
</gene>
<evidence type="ECO:0000313" key="2">
    <source>
        <dbReference type="EMBL" id="THU95325.1"/>
    </source>
</evidence>
<name>A0A4V4HFL0_DENBC</name>
<feature type="region of interest" description="Disordered" evidence="1">
    <location>
        <begin position="1"/>
        <end position="137"/>
    </location>
</feature>